<feature type="domain" description="Ice-binding protein C-terminal" evidence="1">
    <location>
        <begin position="176"/>
        <end position="198"/>
    </location>
</feature>
<reference evidence="2" key="1">
    <citation type="submission" date="2022-01" db="EMBL/GenBank/DDBJ databases">
        <title>Colwellia maritima, isolated from seawater.</title>
        <authorList>
            <person name="Kristyanto S."/>
            <person name="Jung J."/>
            <person name="Jeon C.O."/>
        </authorList>
    </citation>
    <scope>NUCLEOTIDE SEQUENCE</scope>
    <source>
        <strain evidence="2">MSW7</strain>
    </source>
</reference>
<dbReference type="RefSeq" id="WP_242286699.1">
    <property type="nucleotide sequence ID" value="NZ_JAKKSL010000002.1"/>
</dbReference>
<sequence>MKKLLLTLGLFAATNANAGLIVDNGSDTLNVGGSCSSCDTTLWQVFDDFTLSSFHELDSLSIDFSTDSYDQVEFSIWNNTLSNKLYSYDYDWAAGTYVTNVNDYYDNVTVNLDLGSASLAAGTYYLSLWAANTYIPRVGSGTHTQFSTAGLDDYSNQTAYVRVSDVHFRLYSDSVSVPEPASIALLGLGLAGLGFARRKTTK</sequence>
<organism evidence="2 3">
    <name type="scientific">Colwellia maritima</name>
    <dbReference type="NCBI Taxonomy" id="2912588"/>
    <lineage>
        <taxon>Bacteria</taxon>
        <taxon>Pseudomonadati</taxon>
        <taxon>Pseudomonadota</taxon>
        <taxon>Gammaproteobacteria</taxon>
        <taxon>Alteromonadales</taxon>
        <taxon>Colwelliaceae</taxon>
        <taxon>Colwellia</taxon>
    </lineage>
</organism>
<proteinExistence type="predicted"/>
<evidence type="ECO:0000313" key="2">
    <source>
        <dbReference type="EMBL" id="MCI2284251.1"/>
    </source>
</evidence>
<accession>A0ABS9X218</accession>
<dbReference type="EMBL" id="JAKKSL010000002">
    <property type="protein sequence ID" value="MCI2284251.1"/>
    <property type="molecule type" value="Genomic_DNA"/>
</dbReference>
<gene>
    <name evidence="2" type="ORF">L3081_13720</name>
</gene>
<keyword evidence="3" id="KW-1185">Reference proteome</keyword>
<dbReference type="NCBIfam" id="TIGR02595">
    <property type="entry name" value="PEP_CTERM"/>
    <property type="match status" value="1"/>
</dbReference>
<name>A0ABS9X218_9GAMM</name>
<comment type="caution">
    <text evidence="2">The sequence shown here is derived from an EMBL/GenBank/DDBJ whole genome shotgun (WGS) entry which is preliminary data.</text>
</comment>
<dbReference type="Pfam" id="PF07589">
    <property type="entry name" value="PEP-CTERM"/>
    <property type="match status" value="1"/>
</dbReference>
<evidence type="ECO:0000259" key="1">
    <source>
        <dbReference type="Pfam" id="PF07589"/>
    </source>
</evidence>
<protein>
    <submittedName>
        <fullName evidence="2">PEP-CTERM sorting domain-containing protein</fullName>
    </submittedName>
</protein>
<dbReference type="InterPro" id="IPR013424">
    <property type="entry name" value="Ice-binding_C"/>
</dbReference>
<evidence type="ECO:0000313" key="3">
    <source>
        <dbReference type="Proteomes" id="UP001139646"/>
    </source>
</evidence>
<dbReference type="Proteomes" id="UP001139646">
    <property type="component" value="Unassembled WGS sequence"/>
</dbReference>